<evidence type="ECO:0000256" key="6">
    <source>
        <dbReference type="ARBA" id="ARBA00023110"/>
    </source>
</evidence>
<evidence type="ECO:0000259" key="11">
    <source>
        <dbReference type="PROSITE" id="PS50072"/>
    </source>
</evidence>
<feature type="domain" description="RRM" evidence="12">
    <location>
        <begin position="302"/>
        <end position="380"/>
    </location>
</feature>
<evidence type="ECO:0000259" key="12">
    <source>
        <dbReference type="PROSITE" id="PS50102"/>
    </source>
</evidence>
<feature type="compositionally biased region" description="Acidic residues" evidence="10">
    <location>
        <begin position="935"/>
        <end position="946"/>
    </location>
</feature>
<feature type="compositionally biased region" description="Basic and acidic residues" evidence="10">
    <location>
        <begin position="654"/>
        <end position="698"/>
    </location>
</feature>
<feature type="compositionally biased region" description="Basic and acidic residues" evidence="10">
    <location>
        <begin position="554"/>
        <end position="644"/>
    </location>
</feature>
<dbReference type="CDD" id="cd12235">
    <property type="entry name" value="RRM_PPIL4"/>
    <property type="match status" value="1"/>
</dbReference>
<feature type="compositionally biased region" description="Basic residues" evidence="10">
    <location>
        <begin position="837"/>
        <end position="846"/>
    </location>
</feature>
<dbReference type="PRINTS" id="PR00153">
    <property type="entry name" value="CSAPPISMRASE"/>
</dbReference>
<comment type="function">
    <text evidence="2">PPIases accelerate the folding of proteins. It catalyzes the cis-trans isomerization of proline imidic peptide bonds in oligopeptides.</text>
</comment>
<dbReference type="FunFam" id="2.40.100.10:FF:000015">
    <property type="entry name" value="Peptidyl-prolyl cis-trans isomerase"/>
    <property type="match status" value="1"/>
</dbReference>
<feature type="compositionally biased region" description="Basic and acidic residues" evidence="10">
    <location>
        <begin position="761"/>
        <end position="787"/>
    </location>
</feature>
<dbReference type="Proteomes" id="UP000466442">
    <property type="component" value="Unassembled WGS sequence"/>
</dbReference>
<keyword evidence="6" id="KW-0697">Rotamase</keyword>
<dbReference type="GO" id="GO:0003723">
    <property type="term" value="F:RNA binding"/>
    <property type="evidence" value="ECO:0007669"/>
    <property type="project" value="UniProtKB-UniRule"/>
</dbReference>
<keyword evidence="14" id="KW-1185">Reference proteome</keyword>
<comment type="catalytic activity">
    <reaction evidence="1">
        <text>[protein]-peptidylproline (omega=180) = [protein]-peptidylproline (omega=0)</text>
        <dbReference type="Rhea" id="RHEA:16237"/>
        <dbReference type="Rhea" id="RHEA-COMP:10747"/>
        <dbReference type="Rhea" id="RHEA-COMP:10748"/>
        <dbReference type="ChEBI" id="CHEBI:83833"/>
        <dbReference type="ChEBI" id="CHEBI:83834"/>
        <dbReference type="EC" id="5.2.1.8"/>
    </reaction>
</comment>
<dbReference type="InterPro" id="IPR035542">
    <property type="entry name" value="CRIP"/>
</dbReference>
<feature type="compositionally biased region" description="Basic residues" evidence="10">
    <location>
        <begin position="869"/>
        <end position="898"/>
    </location>
</feature>
<dbReference type="SMART" id="SM00360">
    <property type="entry name" value="RRM"/>
    <property type="match status" value="1"/>
</dbReference>
<evidence type="ECO:0000256" key="9">
    <source>
        <dbReference type="PROSITE-ProRule" id="PRU00176"/>
    </source>
</evidence>
<feature type="region of interest" description="Disordered" evidence="10">
    <location>
        <begin position="761"/>
        <end position="1010"/>
    </location>
</feature>
<dbReference type="InterPro" id="IPR035538">
    <property type="entry name" value="Cyclophilin_PPIL4"/>
</dbReference>
<comment type="subcellular location">
    <subcellularLocation>
        <location evidence="3">Nucleus</location>
    </subcellularLocation>
</comment>
<dbReference type="SUPFAM" id="SSF54928">
    <property type="entry name" value="RNA-binding domain, RBD"/>
    <property type="match status" value="1"/>
</dbReference>
<protein>
    <recommendedName>
        <fullName evidence="4">peptidylprolyl isomerase</fullName>
        <ecNumber evidence="4">5.2.1.8</ecNumber>
    </recommendedName>
</protein>
<dbReference type="AlphaFoldDB" id="A0A8S9XEQ5"/>
<dbReference type="Pfam" id="PF00160">
    <property type="entry name" value="Pro_isomerase"/>
    <property type="match status" value="1"/>
</dbReference>
<keyword evidence="5 9" id="KW-0694">RNA-binding</keyword>
<feature type="compositionally biased region" description="Basic and acidic residues" evidence="10">
    <location>
        <begin position="991"/>
        <end position="1010"/>
    </location>
</feature>
<feature type="compositionally biased region" description="Low complexity" evidence="10">
    <location>
        <begin position="847"/>
        <end position="866"/>
    </location>
</feature>
<evidence type="ECO:0000256" key="4">
    <source>
        <dbReference type="ARBA" id="ARBA00013194"/>
    </source>
</evidence>
<dbReference type="PROSITE" id="PS50072">
    <property type="entry name" value="CSA_PPIASE_2"/>
    <property type="match status" value="1"/>
</dbReference>
<dbReference type="InterPro" id="IPR035979">
    <property type="entry name" value="RBD_domain_sf"/>
</dbReference>
<comment type="caution">
    <text evidence="13">The sequence shown here is derived from an EMBL/GenBank/DDBJ whole genome shotgun (WGS) entry which is preliminary data.</text>
</comment>
<dbReference type="PANTHER" id="PTHR45843">
    <property type="entry name" value="PEPTIDYL-PROLYL CIS-TRANS ISOMERASE-LIKE 4"/>
    <property type="match status" value="1"/>
</dbReference>
<evidence type="ECO:0000313" key="13">
    <source>
        <dbReference type="EMBL" id="KAF6207467.1"/>
    </source>
</evidence>
<proteinExistence type="predicted"/>
<name>A0A8S9XEQ5_APOLU</name>
<dbReference type="GO" id="GO:0005634">
    <property type="term" value="C:nucleus"/>
    <property type="evidence" value="ECO:0007669"/>
    <property type="project" value="UniProtKB-SubCell"/>
</dbReference>
<feature type="compositionally biased region" description="Polar residues" evidence="10">
    <location>
        <begin position="716"/>
        <end position="725"/>
    </location>
</feature>
<evidence type="ECO:0000256" key="2">
    <source>
        <dbReference type="ARBA" id="ARBA00002388"/>
    </source>
</evidence>
<dbReference type="EMBL" id="WIXP02000007">
    <property type="protein sequence ID" value="KAF6207467.1"/>
    <property type="molecule type" value="Genomic_DNA"/>
</dbReference>
<dbReference type="SUPFAM" id="SSF50891">
    <property type="entry name" value="Cyclophilin-like"/>
    <property type="match status" value="1"/>
</dbReference>
<evidence type="ECO:0000313" key="14">
    <source>
        <dbReference type="Proteomes" id="UP000466442"/>
    </source>
</evidence>
<organism evidence="13 14">
    <name type="scientific">Apolygus lucorum</name>
    <name type="common">Small green plant bug</name>
    <name type="synonym">Lygocoris lucorum</name>
    <dbReference type="NCBI Taxonomy" id="248454"/>
    <lineage>
        <taxon>Eukaryota</taxon>
        <taxon>Metazoa</taxon>
        <taxon>Ecdysozoa</taxon>
        <taxon>Arthropoda</taxon>
        <taxon>Hexapoda</taxon>
        <taxon>Insecta</taxon>
        <taxon>Pterygota</taxon>
        <taxon>Neoptera</taxon>
        <taxon>Paraneoptera</taxon>
        <taxon>Hemiptera</taxon>
        <taxon>Heteroptera</taxon>
        <taxon>Panheteroptera</taxon>
        <taxon>Cimicomorpha</taxon>
        <taxon>Miridae</taxon>
        <taxon>Mirini</taxon>
        <taxon>Apolygus</taxon>
    </lineage>
</organism>
<dbReference type="Gene3D" id="2.40.100.10">
    <property type="entry name" value="Cyclophilin-like"/>
    <property type="match status" value="1"/>
</dbReference>
<dbReference type="InterPro" id="IPR002130">
    <property type="entry name" value="Cyclophilin-type_PPIase_dom"/>
</dbReference>
<reference evidence="13" key="1">
    <citation type="journal article" date="2021" name="Mol. Ecol. Resour.">
        <title>Apolygus lucorum genome provides insights into omnivorousness and mesophyll feeding.</title>
        <authorList>
            <person name="Liu Y."/>
            <person name="Liu H."/>
            <person name="Wang H."/>
            <person name="Huang T."/>
            <person name="Liu B."/>
            <person name="Yang B."/>
            <person name="Yin L."/>
            <person name="Li B."/>
            <person name="Zhang Y."/>
            <person name="Zhang S."/>
            <person name="Jiang F."/>
            <person name="Zhang X."/>
            <person name="Ren Y."/>
            <person name="Wang B."/>
            <person name="Wang S."/>
            <person name="Lu Y."/>
            <person name="Wu K."/>
            <person name="Fan W."/>
            <person name="Wang G."/>
        </authorList>
    </citation>
    <scope>NUCLEOTIDE SEQUENCE</scope>
    <source>
        <strain evidence="13">12Hb</strain>
    </source>
</reference>
<dbReference type="Pfam" id="PF00076">
    <property type="entry name" value="RRM_1"/>
    <property type="match status" value="1"/>
</dbReference>
<evidence type="ECO:0000256" key="5">
    <source>
        <dbReference type="ARBA" id="ARBA00022884"/>
    </source>
</evidence>
<sequence>MIIEAPRVKSKKEEAIGRKEEGPARGNLLTNEDYVRVDLPLNSKDIALTVNLLIFRCRSNDFIMAVVIETTVGDITVDLFTDRRPQTCKNFLKLCKIKYYNFCLFHTIQANFIAQTGDPTGSGTGGESIFGVVHGSEKKYYEAEKIPKIKHNKPGLLSMVNCGNSMLGSQFFLTLGPDLPSLDEHCVFAEVTEGLDILVKLNDAICDHQHRPYQDIRITHTVILEDPYEDIPGLLVPDASPQASSLETCVTRIGADEKINDEEGLTVGQLEEVKAEREAKARATILEIVGDLPDADFAPPENVLFVCKLNPVTTDDDLEIIFSRFGKVKSCEVIRDHATGDSLQYAFVEFEDQRSCEQAFMKMDNVLIDDRRIHVDFSQSVSKIRWRGKGRGVQYLDKDDNKESSANGSRYGKREVPRDKERERDRDGRDRERKGRDEDDRERERRREEERKRRPNDRDTDDYRRRERRKEDAGGRRREEDVSRAEEDRRRTAVEEDRRRSSALEDDRRRSALEDDRRRSALEDDRRRSALTEDDRRRGFEEERRRGGPAAADDDPRRRFEDERLDDERKRREREERRRDDERRYGSSTSRRDDRRREDDRGRRRGTEKEKEKEKEKKKNGDSRTEKDRSKDSSKDSKFKDGHKSHSGNVETSNSRKEDSRRIKDKAASSKDGRKASSNDRHNESSRKDKVAGNKDTLDSSQLNNSESSQNANESITSKNSSTPHKSLELSDAAALSGEGQKLDDEIRDVHQRVSEFTVQRLEDNYDRRSLDNYDRRLNDSYDRRSVDNFIRSVGSYGQSQDKDQSSHHSYDNTDHKRLERDDASHQGGSVSTSDKSKRKKKRRKVSTSSSSSSSDTSDSSSSSSSADRKRKKRSLTVAKKYYHRGKLVKVVKKKKHKSSDSESSDSDSDKKKRKSKYQKIIKVIKKRKHHSSDDSETSSSDDSDDSINVKKRKKKHEKSGKKKRKESSKKSKKKKVQEVSDDESSTSDNEDFRKSKETPSKPYKVELSD</sequence>
<dbReference type="FunFam" id="3.30.70.330:FF:000287">
    <property type="entry name" value="Peptidyl-prolyl cis-trans isomerase"/>
    <property type="match status" value="1"/>
</dbReference>
<dbReference type="GO" id="GO:0003755">
    <property type="term" value="F:peptidyl-prolyl cis-trans isomerase activity"/>
    <property type="evidence" value="ECO:0007669"/>
    <property type="project" value="UniProtKB-KW"/>
</dbReference>
<dbReference type="InterPro" id="IPR000504">
    <property type="entry name" value="RRM_dom"/>
</dbReference>
<feature type="compositionally biased region" description="Basic and acidic residues" evidence="10">
    <location>
        <begin position="801"/>
        <end position="825"/>
    </location>
</feature>
<feature type="compositionally biased region" description="Basic residues" evidence="10">
    <location>
        <begin position="912"/>
        <end position="931"/>
    </location>
</feature>
<feature type="region of interest" description="Disordered" evidence="10">
    <location>
        <begin position="394"/>
        <end position="741"/>
    </location>
</feature>
<feature type="compositionally biased region" description="Basic residues" evidence="10">
    <location>
        <begin position="950"/>
        <end position="976"/>
    </location>
</feature>
<dbReference type="InterPro" id="IPR012677">
    <property type="entry name" value="Nucleotide-bd_a/b_plait_sf"/>
</dbReference>
<dbReference type="PROSITE" id="PS50102">
    <property type="entry name" value="RRM"/>
    <property type="match status" value="1"/>
</dbReference>
<dbReference type="PANTHER" id="PTHR45843:SF1">
    <property type="entry name" value="PEPTIDYL-PROLYL CIS-TRANS ISOMERASE-LIKE 4"/>
    <property type="match status" value="1"/>
</dbReference>
<gene>
    <name evidence="13" type="ORF">GE061_015913</name>
</gene>
<evidence type="ECO:0000256" key="10">
    <source>
        <dbReference type="SAM" id="MobiDB-lite"/>
    </source>
</evidence>
<evidence type="ECO:0000256" key="3">
    <source>
        <dbReference type="ARBA" id="ARBA00004123"/>
    </source>
</evidence>
<accession>A0A8S9XEQ5</accession>
<dbReference type="InterPro" id="IPR029000">
    <property type="entry name" value="Cyclophilin-like_dom_sf"/>
</dbReference>
<evidence type="ECO:0000256" key="1">
    <source>
        <dbReference type="ARBA" id="ARBA00000971"/>
    </source>
</evidence>
<dbReference type="OrthoDB" id="2083at2759"/>
<dbReference type="EC" id="5.2.1.8" evidence="4"/>
<dbReference type="Gene3D" id="3.30.70.330">
    <property type="match status" value="1"/>
</dbReference>
<dbReference type="CDD" id="cd01921">
    <property type="entry name" value="cyclophilin_RRM"/>
    <property type="match status" value="1"/>
</dbReference>
<keyword evidence="7" id="KW-0413">Isomerase</keyword>
<feature type="compositionally biased region" description="Basic and acidic residues" evidence="10">
    <location>
        <begin position="412"/>
        <end position="546"/>
    </location>
</feature>
<evidence type="ECO:0000256" key="8">
    <source>
        <dbReference type="ARBA" id="ARBA00023242"/>
    </source>
</evidence>
<keyword evidence="8" id="KW-0539">Nucleus</keyword>
<feature type="domain" description="PPIase cyclophilin-type" evidence="11">
    <location>
        <begin position="62"/>
        <end position="223"/>
    </location>
</feature>
<feature type="compositionally biased region" description="Low complexity" evidence="10">
    <location>
        <begin position="700"/>
        <end position="715"/>
    </location>
</feature>
<evidence type="ECO:0000256" key="7">
    <source>
        <dbReference type="ARBA" id="ARBA00023235"/>
    </source>
</evidence>
<feature type="compositionally biased region" description="Acidic residues" evidence="10">
    <location>
        <begin position="980"/>
        <end position="990"/>
    </location>
</feature>